<dbReference type="OrthoDB" id="3483193at2"/>
<keyword evidence="4" id="KW-1185">Reference proteome</keyword>
<dbReference type="RefSeq" id="WP_143650393.1">
    <property type="nucleotide sequence ID" value="NZ_VJYK02000294.1"/>
</dbReference>
<reference evidence="3 4" key="1">
    <citation type="submission" date="2019-10" db="EMBL/GenBank/DDBJ databases">
        <title>Streptomyces sp. nov., a novel actinobacterium isolated from alkaline environment.</title>
        <authorList>
            <person name="Golinska P."/>
        </authorList>
    </citation>
    <scope>NUCLEOTIDE SEQUENCE [LARGE SCALE GENOMIC DNA]</scope>
    <source>
        <strain evidence="3 4">OF1</strain>
    </source>
</reference>
<dbReference type="Proteomes" id="UP000320857">
    <property type="component" value="Unassembled WGS sequence"/>
</dbReference>
<name>A0A5P0YZY2_9ACTN</name>
<proteinExistence type="predicted"/>
<feature type="domain" description="DUF4189" evidence="2">
    <location>
        <begin position="28"/>
        <end position="105"/>
    </location>
</feature>
<evidence type="ECO:0000313" key="3">
    <source>
        <dbReference type="EMBL" id="MQS04459.1"/>
    </source>
</evidence>
<protein>
    <submittedName>
        <fullName evidence="3">DUF4189 domain-containing protein</fullName>
    </submittedName>
</protein>
<dbReference type="EMBL" id="VJYK02000294">
    <property type="protein sequence ID" value="MQS04459.1"/>
    <property type="molecule type" value="Genomic_DNA"/>
</dbReference>
<dbReference type="InterPro" id="IPR025240">
    <property type="entry name" value="DUF4189"/>
</dbReference>
<gene>
    <name evidence="3" type="ORF">FNX44_021810</name>
</gene>
<comment type="caution">
    <text evidence="3">The sequence shown here is derived from an EMBL/GenBank/DDBJ whole genome shotgun (WGS) entry which is preliminary data.</text>
</comment>
<feature type="non-terminal residue" evidence="3">
    <location>
        <position position="1"/>
    </location>
</feature>
<dbReference type="AlphaFoldDB" id="A0A5P0YZY2"/>
<evidence type="ECO:0000313" key="4">
    <source>
        <dbReference type="Proteomes" id="UP000320857"/>
    </source>
</evidence>
<evidence type="ECO:0000256" key="1">
    <source>
        <dbReference type="SAM" id="MobiDB-lite"/>
    </source>
</evidence>
<feature type="region of interest" description="Disordered" evidence="1">
    <location>
        <begin position="1"/>
        <end position="21"/>
    </location>
</feature>
<sequence length="121" mass="13156">TYTPRPTYTRPTYRAPDPPRYTPPPVYYGAIAVANDGSWGRAWDYRTRAAAERGALSRCSGPNCKVLTSFSNGCGAVVYNRSINRYWGGSGATQQAAEASARANAGGGTTIVWQCTTRQRR</sequence>
<evidence type="ECO:0000259" key="2">
    <source>
        <dbReference type="Pfam" id="PF13827"/>
    </source>
</evidence>
<organism evidence="3 4">
    <name type="scientific">Streptomyces alkaliterrae</name>
    <dbReference type="NCBI Taxonomy" id="2213162"/>
    <lineage>
        <taxon>Bacteria</taxon>
        <taxon>Bacillati</taxon>
        <taxon>Actinomycetota</taxon>
        <taxon>Actinomycetes</taxon>
        <taxon>Kitasatosporales</taxon>
        <taxon>Streptomycetaceae</taxon>
        <taxon>Streptomyces</taxon>
    </lineage>
</organism>
<accession>A0A5P0YZY2</accession>
<feature type="compositionally biased region" description="Low complexity" evidence="1">
    <location>
        <begin position="1"/>
        <end position="15"/>
    </location>
</feature>
<dbReference type="Pfam" id="PF13827">
    <property type="entry name" value="DUF4189"/>
    <property type="match status" value="1"/>
</dbReference>